<dbReference type="AlphaFoldDB" id="A0ABD1RYA2"/>
<comment type="caution">
    <text evidence="1">The sequence shown here is derived from an EMBL/GenBank/DDBJ whole genome shotgun (WGS) entry which is preliminary data.</text>
</comment>
<gene>
    <name evidence="1" type="ORF">Adt_28587</name>
</gene>
<sequence length="114" mass="12986">MSTKLITGLEILLIKNLKEFMISIKASIEFKYGIDRDDQPEFNPDSWINAVNGLSKDRIYRFGPRQPVSHVLDTPTSPRRSILAHDIMSNEDVNKLKSELASALNTIEKNNDKK</sequence>
<evidence type="ECO:0000313" key="1">
    <source>
        <dbReference type="EMBL" id="KAL2492959.1"/>
    </source>
</evidence>
<accession>A0ABD1RYA2</accession>
<name>A0ABD1RYA2_9LAMI</name>
<reference evidence="2" key="1">
    <citation type="submission" date="2024-07" db="EMBL/GenBank/DDBJ databases">
        <title>Two chromosome-level genome assemblies of Korean endemic species Abeliophyllum distichum and Forsythia ovata (Oleaceae).</title>
        <authorList>
            <person name="Jang H."/>
        </authorList>
    </citation>
    <scope>NUCLEOTIDE SEQUENCE [LARGE SCALE GENOMIC DNA]</scope>
</reference>
<evidence type="ECO:0000313" key="2">
    <source>
        <dbReference type="Proteomes" id="UP001604336"/>
    </source>
</evidence>
<protein>
    <submittedName>
        <fullName evidence="1">Uncharacterized protein</fullName>
    </submittedName>
</protein>
<dbReference type="Proteomes" id="UP001604336">
    <property type="component" value="Unassembled WGS sequence"/>
</dbReference>
<proteinExistence type="predicted"/>
<organism evidence="1 2">
    <name type="scientific">Abeliophyllum distichum</name>
    <dbReference type="NCBI Taxonomy" id="126358"/>
    <lineage>
        <taxon>Eukaryota</taxon>
        <taxon>Viridiplantae</taxon>
        <taxon>Streptophyta</taxon>
        <taxon>Embryophyta</taxon>
        <taxon>Tracheophyta</taxon>
        <taxon>Spermatophyta</taxon>
        <taxon>Magnoliopsida</taxon>
        <taxon>eudicotyledons</taxon>
        <taxon>Gunneridae</taxon>
        <taxon>Pentapetalae</taxon>
        <taxon>asterids</taxon>
        <taxon>lamiids</taxon>
        <taxon>Lamiales</taxon>
        <taxon>Oleaceae</taxon>
        <taxon>Forsythieae</taxon>
        <taxon>Abeliophyllum</taxon>
    </lineage>
</organism>
<keyword evidence="2" id="KW-1185">Reference proteome</keyword>
<dbReference type="EMBL" id="JBFOLK010000008">
    <property type="protein sequence ID" value="KAL2492959.1"/>
    <property type="molecule type" value="Genomic_DNA"/>
</dbReference>